<keyword evidence="1" id="KW-1133">Transmembrane helix</keyword>
<dbReference type="AlphaFoldDB" id="A0A4V2Y8C0"/>
<name>A0A4V2Y8C0_9PSEU</name>
<evidence type="ECO:0000256" key="1">
    <source>
        <dbReference type="SAM" id="Phobius"/>
    </source>
</evidence>
<gene>
    <name evidence="2" type="ORF">E1161_05200</name>
</gene>
<dbReference type="RefSeq" id="WP_132620132.1">
    <property type="nucleotide sequence ID" value="NZ_SMKV01000005.1"/>
</dbReference>
<evidence type="ECO:0000313" key="2">
    <source>
        <dbReference type="EMBL" id="TDC95035.1"/>
    </source>
</evidence>
<dbReference type="Proteomes" id="UP000294744">
    <property type="component" value="Unassembled WGS sequence"/>
</dbReference>
<evidence type="ECO:0000313" key="3">
    <source>
        <dbReference type="Proteomes" id="UP000294744"/>
    </source>
</evidence>
<dbReference type="OrthoDB" id="3692039at2"/>
<organism evidence="2 3">
    <name type="scientific">Saccharopolyspora aridisoli</name>
    <dbReference type="NCBI Taxonomy" id="2530385"/>
    <lineage>
        <taxon>Bacteria</taxon>
        <taxon>Bacillati</taxon>
        <taxon>Actinomycetota</taxon>
        <taxon>Actinomycetes</taxon>
        <taxon>Pseudonocardiales</taxon>
        <taxon>Pseudonocardiaceae</taxon>
        <taxon>Saccharopolyspora</taxon>
    </lineage>
</organism>
<feature type="transmembrane region" description="Helical" evidence="1">
    <location>
        <begin position="7"/>
        <end position="25"/>
    </location>
</feature>
<accession>A0A4V2Y8C0</accession>
<dbReference type="EMBL" id="SMKV01000005">
    <property type="protein sequence ID" value="TDC95035.1"/>
    <property type="molecule type" value="Genomic_DNA"/>
</dbReference>
<proteinExistence type="predicted"/>
<keyword evidence="1" id="KW-0812">Transmembrane</keyword>
<protein>
    <submittedName>
        <fullName evidence="2">Uncharacterized protein</fullName>
    </submittedName>
</protein>
<sequence>MTKENRTLYTGLAIAAAIPLVFGWLLEWPAWVVVPLLAAVGFGVFKKLTGGLPTPSDHVGMLLDQLGLHGERNAVRRLTAHRFARYIEAAGHPQVAEDVRRRFDAPGEP</sequence>
<reference evidence="2 3" key="1">
    <citation type="submission" date="2019-03" db="EMBL/GenBank/DDBJ databases">
        <title>Draft genome sequences of novel Actinobacteria.</title>
        <authorList>
            <person name="Sahin N."/>
            <person name="Ay H."/>
            <person name="Saygin H."/>
        </authorList>
    </citation>
    <scope>NUCLEOTIDE SEQUENCE [LARGE SCALE GENOMIC DNA]</scope>
    <source>
        <strain evidence="2 3">16K404</strain>
    </source>
</reference>
<comment type="caution">
    <text evidence="2">The sequence shown here is derived from an EMBL/GenBank/DDBJ whole genome shotgun (WGS) entry which is preliminary data.</text>
</comment>
<keyword evidence="1" id="KW-0472">Membrane</keyword>
<feature type="transmembrane region" description="Helical" evidence="1">
    <location>
        <begin position="31"/>
        <end position="48"/>
    </location>
</feature>
<keyword evidence="3" id="KW-1185">Reference proteome</keyword>